<dbReference type="OrthoDB" id="6359943at2759"/>
<dbReference type="InterPro" id="IPR011705">
    <property type="entry name" value="BACK"/>
</dbReference>
<dbReference type="SMART" id="SM00875">
    <property type="entry name" value="BACK"/>
    <property type="match status" value="1"/>
</dbReference>
<reference evidence="4" key="1">
    <citation type="submission" date="2020-05" db="UniProtKB">
        <authorList>
            <consortium name="EnsemblMetazoa"/>
        </authorList>
    </citation>
    <scope>IDENTIFICATION</scope>
    <source>
        <strain evidence="4">BB02</strain>
    </source>
</reference>
<keyword evidence="2" id="KW-0677">Repeat</keyword>
<proteinExistence type="predicted"/>
<dbReference type="STRING" id="6526.A0A2C9KPT3"/>
<dbReference type="VEuPathDB" id="VectorBase:BGLB022196"/>
<dbReference type="EnsemblMetazoa" id="BGLB022196-RA">
    <property type="protein sequence ID" value="BGLB022196-PA"/>
    <property type="gene ID" value="BGLB022196"/>
</dbReference>
<dbReference type="InterPro" id="IPR000210">
    <property type="entry name" value="BTB/POZ_dom"/>
</dbReference>
<dbReference type="PANTHER" id="PTHR45632:SF3">
    <property type="entry name" value="KELCH-LIKE PROTEIN 32"/>
    <property type="match status" value="1"/>
</dbReference>
<dbReference type="CDD" id="cd18186">
    <property type="entry name" value="BTB_POZ_ZBTB_KLHL-like"/>
    <property type="match status" value="1"/>
</dbReference>
<evidence type="ECO:0000256" key="2">
    <source>
        <dbReference type="ARBA" id="ARBA00022737"/>
    </source>
</evidence>
<evidence type="ECO:0000259" key="3">
    <source>
        <dbReference type="PROSITE" id="PS50097"/>
    </source>
</evidence>
<dbReference type="KEGG" id="bgt:106050452"/>
<sequence>MFHFDIPSNKISQGIISSIAELGRKGKFEDFIVIVEGERIKCHSFLLASCSEFFRNLLDSNMKEKQDMKVDLPSVTSKTFKLILNSLYTGEELLTNDNVLEVWSAVHMLQIRFLIQHCEDFIVDNVTIETIPEYKKQAELFHYQRFTERVFPFMCKNFMSFRKTESFLQLDFKDLMKLIESDQMKVCSEDLVLYSIYDWVSHGKSISIQGIDKNNLRTVSKADDANVNSENISSANQKELNIKGNAEDAPLISSQNQANERALYLHQLLKGSRYLLASDDCIRRLLMNTLTQSITEVKNFLVEASAMKLSSHLNGFWPNAAVQRDCSSYEHVGVVCGFLIEAYSFQTKRWTYIAPWGMNPMVTVANLNGRLYGLARNQETLELVYFSKNNWSSLLSLNFEVQLFLSHDKCIYIFSSENKITKCQMANEGAFSEAYILETEVFNLSISNAEYAVSFHKNILVFESVGNYRRARTAVHEWNVTNNVWTKVAVLDFNADHMTSFNDDLYLYILDEVGNLYRVEETETVQVTYIENIFDIRVKFKGCILFRKCLYVCGEVYGRGDYVSYVENVYTSLEFVDKPLYGQCFVPFLMERSENRFLDVKSC</sequence>
<feature type="domain" description="BTB" evidence="3">
    <location>
        <begin position="29"/>
        <end position="96"/>
    </location>
</feature>
<evidence type="ECO:0000256" key="1">
    <source>
        <dbReference type="ARBA" id="ARBA00022441"/>
    </source>
</evidence>
<dbReference type="Gene3D" id="1.25.40.420">
    <property type="match status" value="1"/>
</dbReference>
<dbReference type="Pfam" id="PF07707">
    <property type="entry name" value="BACK"/>
    <property type="match status" value="1"/>
</dbReference>
<dbReference type="Pfam" id="PF00651">
    <property type="entry name" value="BTB"/>
    <property type="match status" value="1"/>
</dbReference>
<organism evidence="4 5">
    <name type="scientific">Biomphalaria glabrata</name>
    <name type="common">Bloodfluke planorb</name>
    <name type="synonym">Freshwater snail</name>
    <dbReference type="NCBI Taxonomy" id="6526"/>
    <lineage>
        <taxon>Eukaryota</taxon>
        <taxon>Metazoa</taxon>
        <taxon>Spiralia</taxon>
        <taxon>Lophotrochozoa</taxon>
        <taxon>Mollusca</taxon>
        <taxon>Gastropoda</taxon>
        <taxon>Heterobranchia</taxon>
        <taxon>Euthyneura</taxon>
        <taxon>Panpulmonata</taxon>
        <taxon>Hygrophila</taxon>
        <taxon>Lymnaeoidea</taxon>
        <taxon>Planorbidae</taxon>
        <taxon>Biomphalaria</taxon>
    </lineage>
</organism>
<dbReference type="SUPFAM" id="SSF54695">
    <property type="entry name" value="POZ domain"/>
    <property type="match status" value="1"/>
</dbReference>
<protein>
    <recommendedName>
        <fullName evidence="3">BTB domain-containing protein</fullName>
    </recommendedName>
</protein>
<name>A0A2C9KPT3_BIOGL</name>
<dbReference type="PROSITE" id="PS50097">
    <property type="entry name" value="BTB"/>
    <property type="match status" value="1"/>
</dbReference>
<accession>A0A2C9KPT3</accession>
<evidence type="ECO:0000313" key="5">
    <source>
        <dbReference type="Proteomes" id="UP000076420"/>
    </source>
</evidence>
<dbReference type="InterPro" id="IPR011043">
    <property type="entry name" value="Gal_Oxase/kelch_b-propeller"/>
</dbReference>
<dbReference type="PANTHER" id="PTHR45632">
    <property type="entry name" value="LD33804P"/>
    <property type="match status" value="1"/>
</dbReference>
<evidence type="ECO:0000313" key="4">
    <source>
        <dbReference type="EnsemblMetazoa" id="BGLB022196-PA"/>
    </source>
</evidence>
<gene>
    <name evidence="4" type="primary">106050452</name>
</gene>
<dbReference type="InterPro" id="IPR011333">
    <property type="entry name" value="SKP1/BTB/POZ_sf"/>
</dbReference>
<dbReference type="SUPFAM" id="SSF50965">
    <property type="entry name" value="Galactose oxidase, central domain"/>
    <property type="match status" value="1"/>
</dbReference>
<dbReference type="Gene3D" id="3.30.710.10">
    <property type="entry name" value="Potassium Channel Kv1.1, Chain A"/>
    <property type="match status" value="1"/>
</dbReference>
<keyword evidence="1" id="KW-0880">Kelch repeat</keyword>
<dbReference type="VEuPathDB" id="VectorBase:BGLAX_032920"/>
<dbReference type="Proteomes" id="UP000076420">
    <property type="component" value="Unassembled WGS sequence"/>
</dbReference>
<dbReference type="SMART" id="SM00225">
    <property type="entry name" value="BTB"/>
    <property type="match status" value="1"/>
</dbReference>
<dbReference type="AlphaFoldDB" id="A0A2C9KPT3"/>